<proteinExistence type="predicted"/>
<evidence type="ECO:0000256" key="1">
    <source>
        <dbReference type="SAM" id="MobiDB-lite"/>
    </source>
</evidence>
<protein>
    <recommendedName>
        <fullName evidence="3">Aminotransferase-like plant mobile domain-containing protein</fullName>
    </recommendedName>
</protein>
<gene>
    <name evidence="2" type="ORF">FSB_LOCUS896</name>
</gene>
<feature type="compositionally biased region" description="Polar residues" evidence="1">
    <location>
        <begin position="805"/>
        <end position="816"/>
    </location>
</feature>
<organism evidence="2">
    <name type="scientific">Fagus sylvatica</name>
    <name type="common">Beechnut</name>
    <dbReference type="NCBI Taxonomy" id="28930"/>
    <lineage>
        <taxon>Eukaryota</taxon>
        <taxon>Viridiplantae</taxon>
        <taxon>Streptophyta</taxon>
        <taxon>Embryophyta</taxon>
        <taxon>Tracheophyta</taxon>
        <taxon>Spermatophyta</taxon>
        <taxon>Magnoliopsida</taxon>
        <taxon>eudicotyledons</taxon>
        <taxon>Gunneridae</taxon>
        <taxon>Pentapetalae</taxon>
        <taxon>rosids</taxon>
        <taxon>fabids</taxon>
        <taxon>Fagales</taxon>
        <taxon>Fagaceae</taxon>
        <taxon>Fagus</taxon>
    </lineage>
</organism>
<feature type="region of interest" description="Disordered" evidence="1">
    <location>
        <begin position="670"/>
        <end position="854"/>
    </location>
</feature>
<accession>A0A2N9EED9</accession>
<reference evidence="2" key="1">
    <citation type="submission" date="2018-02" db="EMBL/GenBank/DDBJ databases">
        <authorList>
            <person name="Cohen D.B."/>
            <person name="Kent A.D."/>
        </authorList>
    </citation>
    <scope>NUCLEOTIDE SEQUENCE</scope>
</reference>
<feature type="compositionally biased region" description="Acidic residues" evidence="1">
    <location>
        <begin position="988"/>
        <end position="998"/>
    </location>
</feature>
<sequence>MATEEATLKTVGDKYRSFLYDEADQNIEWRYGGPPSYDDVNKCGCTKFLHQMGHVLIHGRAKHGLSFCVWGMLSPKLYTNPPRPVDKGNNQLAFHHYSLQLVLIWAAMEISWSFQPLPHLPRHLLRHLPQLAPPQIAFVTEFACEPLGNLLWTTGKENSKSLFPRSPSSSPSQKNFLSFLVGCARHLWLLPPQLRWALPFNLVQARGWRLLRRYQRRPPKAMVDTPVVSPPVPGESVPAPLSSVSGEAEDLREGFAFPLIDPWYASSPLFPPRSMDFSFPYGGLGLGQCQGLEPTVDQAWVPNLDEISELLIQKGDLQATPINFDFLCAASKDWSHWVDREILDPDFWDRLVDAGVHWSILISRSCNMFRDTESLRELLRRCSPSLSVRRRLLIVQYQAVCGGGGDCSCSEETVIHQTEWLALILCPPEGCFSPPFPLLPLCCIGYDICGTLFSLAPLFLGHLYSQLDLLHDCEIQGDSCYILSAAFNTSALQTFFWEHSVSYTFAARDKSAAWSRFSDLPREFLEHFPDFRDNLPLVYRWVGLKTHDHDLIRDLKVDDYRSLSYLSTVNPGFLPILSATGVSFIPYCPQRVQRQFGLDQGIPIGPQETATCVADLTAFLKSPCIRSLGRSDKTPMSVHRRPLVSNPYLAPPSQSAISYANSQKLGFAEWDESRGGEQEGCPRRNLAIEKTPKKPTPSVPSSKKAPSKKAKAVKKDKPPLLVPSAAKESTMALVQKSTKSAIAPPKRKTRAGKESKSTPLVPSAAEESTMAPLEEPTESTKGPSKKTKAGKGKSTVAPSKPKSVGASSPQQISKKSAASHPPRGQKKTSVSSSSPDEEEPSAVSTPSPSKKKKFTAPFVSSWCCWPYEEQEWSQGESGGGVVDVEVASSSFLCVFFGVVFMPSDFYPLFPLQDSDVADDDIIASPVRKDAPQTAAVDQDEDLGKSTADSSEAGDESMGEEHSSSSDLFFDSTPGSVPEDQIVSGGSTADDDDMAEADDSSMGTAGSMEEDLAIVPHAGHIHDDDSTVDTDVDPISFSLPQTVLTSAVTLPVRLLPLLVVPFMPEETHAQGLIESESVVDLRVDAAGHDAPIEDAGVSAVDALAGSDHFGKYRPDCCLMENSLSMDLIVILGKVSVPIWLSYGSVDDTVHVLEDVGEIGTTGEVTAVSPPPRPTIEAGSSVGVGGLSSEVADFLKEFDAKAPNPHPEQYFWSFNGPLVPFGDFWVPNDCSPYLSRLSAGHGDFTKGFKLSIGLGGPMLSLLGSVLAAMSESSLEDVTTTRILAWRSVIQDLMDDEIKALQHQIALLQDSLAELTAYQENEMMSTGRMVPRSGRGGSFLDSLLD</sequence>
<evidence type="ECO:0008006" key="3">
    <source>
        <dbReference type="Google" id="ProtNLM"/>
    </source>
</evidence>
<dbReference type="EMBL" id="OIVN01000036">
    <property type="protein sequence ID" value="SPC73014.1"/>
    <property type="molecule type" value="Genomic_DNA"/>
</dbReference>
<name>A0A2N9EED9_FAGSY</name>
<feature type="compositionally biased region" description="Basic and acidic residues" evidence="1">
    <location>
        <begin position="671"/>
        <end position="692"/>
    </location>
</feature>
<feature type="region of interest" description="Disordered" evidence="1">
    <location>
        <begin position="925"/>
        <end position="1004"/>
    </location>
</feature>
<evidence type="ECO:0000313" key="2">
    <source>
        <dbReference type="EMBL" id="SPC73014.1"/>
    </source>
</evidence>